<organism evidence="9 10">
    <name type="scientific">Azospira oryzae</name>
    <dbReference type="NCBI Taxonomy" id="146939"/>
    <lineage>
        <taxon>Bacteria</taxon>
        <taxon>Pseudomonadati</taxon>
        <taxon>Pseudomonadota</taxon>
        <taxon>Betaproteobacteria</taxon>
        <taxon>Rhodocyclales</taxon>
        <taxon>Rhodocyclaceae</taxon>
        <taxon>Azospira</taxon>
    </lineage>
</organism>
<protein>
    <submittedName>
        <fullName evidence="9">S1/P1 nuclease</fullName>
    </submittedName>
</protein>
<dbReference type="EMBL" id="SHKM01000002">
    <property type="protein sequence ID" value="RZT76443.1"/>
    <property type="molecule type" value="Genomic_DNA"/>
</dbReference>
<evidence type="ECO:0000256" key="8">
    <source>
        <dbReference type="SAM" id="SignalP"/>
    </source>
</evidence>
<reference evidence="9 10" key="1">
    <citation type="submission" date="2019-02" db="EMBL/GenBank/DDBJ databases">
        <title>Genomic Encyclopedia of Type Strains, Phase IV (KMG-IV): sequencing the most valuable type-strain genomes for metagenomic binning, comparative biology and taxonomic classification.</title>
        <authorList>
            <person name="Goeker M."/>
        </authorList>
    </citation>
    <scope>NUCLEOTIDE SEQUENCE [LARGE SCALE GENOMIC DNA]</scope>
    <source>
        <strain evidence="9 10">DSM 21223</strain>
    </source>
</reference>
<evidence type="ECO:0000313" key="10">
    <source>
        <dbReference type="Proteomes" id="UP000292136"/>
    </source>
</evidence>
<sequence>MRAKALLLILGIGLGAPPALAWNGAGHRISASIAWNRLSAPARQQVSRLLQAHPDLARWQRQQKHYGSLEQSRALFIEASTWADDIRHDSRYHDNDAETLSDTPDMMARHRDWHYENLPLTPGRGGPEERAPQRGQLTIRIKQLSAQLADRRLGDPERAYALVWLIHLVGDIHQPLHVVSRYDEEGNPDAGGNDQSVIDPANNRRPETSLHTYWDDLPGPSRLRGNQLLDAAQLMDSDIQHTPQKTVAAWRQESLQLARTRVYPGIDSNLVPVLDERYSRQAKAVADRRLVEAGRRLAGLLNRIWGK</sequence>
<evidence type="ECO:0000256" key="6">
    <source>
        <dbReference type="ARBA" id="ARBA00023180"/>
    </source>
</evidence>
<dbReference type="RefSeq" id="WP_130459637.1">
    <property type="nucleotide sequence ID" value="NZ_SHKM01000002.1"/>
</dbReference>
<feature type="region of interest" description="Disordered" evidence="7">
    <location>
        <begin position="183"/>
        <end position="208"/>
    </location>
</feature>
<keyword evidence="8" id="KW-0732">Signal</keyword>
<name>A0ABY0IPX3_9RHOO</name>
<keyword evidence="5" id="KW-1015">Disulfide bond</keyword>
<comment type="caution">
    <text evidence="9">The sequence shown here is derived from an EMBL/GenBank/DDBJ whole genome shotgun (WGS) entry which is preliminary data.</text>
</comment>
<keyword evidence="2" id="KW-0479">Metal-binding</keyword>
<dbReference type="Proteomes" id="UP000292136">
    <property type="component" value="Unassembled WGS sequence"/>
</dbReference>
<dbReference type="PANTHER" id="PTHR33146">
    <property type="entry name" value="ENDONUCLEASE 4"/>
    <property type="match status" value="1"/>
</dbReference>
<evidence type="ECO:0000256" key="5">
    <source>
        <dbReference type="ARBA" id="ARBA00023157"/>
    </source>
</evidence>
<dbReference type="SUPFAM" id="SSF48537">
    <property type="entry name" value="Phospholipase C/P1 nuclease"/>
    <property type="match status" value="1"/>
</dbReference>
<keyword evidence="4" id="KW-0378">Hydrolase</keyword>
<evidence type="ECO:0000256" key="4">
    <source>
        <dbReference type="ARBA" id="ARBA00022801"/>
    </source>
</evidence>
<keyword evidence="3" id="KW-0255">Endonuclease</keyword>
<evidence type="ECO:0000256" key="2">
    <source>
        <dbReference type="ARBA" id="ARBA00022723"/>
    </source>
</evidence>
<accession>A0ABY0IPX3</accession>
<evidence type="ECO:0000256" key="1">
    <source>
        <dbReference type="ARBA" id="ARBA00022722"/>
    </source>
</evidence>
<gene>
    <name evidence="9" type="ORF">EV678_2320</name>
</gene>
<keyword evidence="10" id="KW-1185">Reference proteome</keyword>
<evidence type="ECO:0000256" key="7">
    <source>
        <dbReference type="SAM" id="MobiDB-lite"/>
    </source>
</evidence>
<dbReference type="CDD" id="cd11010">
    <property type="entry name" value="S1-P1_nuclease"/>
    <property type="match status" value="1"/>
</dbReference>
<dbReference type="Pfam" id="PF02265">
    <property type="entry name" value="S1-P1_nuclease"/>
    <property type="match status" value="1"/>
</dbReference>
<dbReference type="InterPro" id="IPR003154">
    <property type="entry name" value="S1/P1nuclease"/>
</dbReference>
<evidence type="ECO:0000313" key="9">
    <source>
        <dbReference type="EMBL" id="RZT76443.1"/>
    </source>
</evidence>
<keyword evidence="1" id="KW-0540">Nuclease</keyword>
<evidence type="ECO:0000256" key="3">
    <source>
        <dbReference type="ARBA" id="ARBA00022759"/>
    </source>
</evidence>
<dbReference type="Gene3D" id="1.10.575.10">
    <property type="entry name" value="P1 Nuclease"/>
    <property type="match status" value="1"/>
</dbReference>
<feature type="chain" id="PRO_5045620612" evidence="8">
    <location>
        <begin position="22"/>
        <end position="307"/>
    </location>
</feature>
<keyword evidence="6" id="KW-0325">Glycoprotein</keyword>
<proteinExistence type="predicted"/>
<feature type="signal peptide" evidence="8">
    <location>
        <begin position="1"/>
        <end position="21"/>
    </location>
</feature>
<dbReference type="PANTHER" id="PTHR33146:SF26">
    <property type="entry name" value="ENDONUCLEASE 4"/>
    <property type="match status" value="1"/>
</dbReference>
<dbReference type="InterPro" id="IPR008947">
    <property type="entry name" value="PLipase_C/P1_nuclease_dom_sf"/>
</dbReference>